<evidence type="ECO:0000256" key="3">
    <source>
        <dbReference type="ARBA" id="ARBA00022741"/>
    </source>
</evidence>
<feature type="domain" description="ABC transporter" evidence="5">
    <location>
        <begin position="3"/>
        <end position="224"/>
    </location>
</feature>
<accession>A0A943HLA2</accession>
<dbReference type="Proteomes" id="UP000759273">
    <property type="component" value="Unassembled WGS sequence"/>
</dbReference>
<dbReference type="Gene3D" id="3.40.50.300">
    <property type="entry name" value="P-loop containing nucleotide triphosphate hydrolases"/>
    <property type="match status" value="1"/>
</dbReference>
<dbReference type="InterPro" id="IPR003593">
    <property type="entry name" value="AAA+_ATPase"/>
</dbReference>
<dbReference type="InterPro" id="IPR003439">
    <property type="entry name" value="ABC_transporter-like_ATP-bd"/>
</dbReference>
<comment type="caution">
    <text evidence="6">The sequence shown here is derived from an EMBL/GenBank/DDBJ whole genome shotgun (WGS) entry which is preliminary data.</text>
</comment>
<gene>
    <name evidence="6" type="ORF">KHY36_10660</name>
</gene>
<sequence>MKVEINHLTKVIQGNVVLDDINACFSCASGENGGRIYGIQGINGSGKTMLMRVICGLVLPTMGTVSIDGEIIGKGISFPRSIGLLLENPIFIDEFTGAKNLSLLCDIKRLVSQAQIGDTLRRVGLNPSDKRPFRKYSLGMKQRLGIAAAIVESPDLILLDEPFNALDESGIKEIRDLLRELRQKGKLIVLTCHDRQQMESLADEIIAMREGRIVNVDKNCHEEV</sequence>
<dbReference type="GO" id="GO:0005524">
    <property type="term" value="F:ATP binding"/>
    <property type="evidence" value="ECO:0007669"/>
    <property type="project" value="UniProtKB-KW"/>
</dbReference>
<dbReference type="PANTHER" id="PTHR43335">
    <property type="entry name" value="ABC TRANSPORTER, ATP-BINDING PROTEIN"/>
    <property type="match status" value="1"/>
</dbReference>
<dbReference type="PROSITE" id="PS00211">
    <property type="entry name" value="ABC_TRANSPORTER_1"/>
    <property type="match status" value="1"/>
</dbReference>
<keyword evidence="3" id="KW-0547">Nucleotide-binding</keyword>
<evidence type="ECO:0000256" key="4">
    <source>
        <dbReference type="ARBA" id="ARBA00022840"/>
    </source>
</evidence>
<evidence type="ECO:0000313" key="6">
    <source>
        <dbReference type="EMBL" id="MBS5332975.1"/>
    </source>
</evidence>
<proteinExistence type="inferred from homology"/>
<protein>
    <submittedName>
        <fullName evidence="6">ATP-binding cassette domain-containing protein</fullName>
    </submittedName>
</protein>
<evidence type="ECO:0000256" key="2">
    <source>
        <dbReference type="ARBA" id="ARBA00022448"/>
    </source>
</evidence>
<dbReference type="PROSITE" id="PS50893">
    <property type="entry name" value="ABC_TRANSPORTER_2"/>
    <property type="match status" value="1"/>
</dbReference>
<evidence type="ECO:0000313" key="7">
    <source>
        <dbReference type="Proteomes" id="UP000759273"/>
    </source>
</evidence>
<dbReference type="InterPro" id="IPR017871">
    <property type="entry name" value="ABC_transporter-like_CS"/>
</dbReference>
<keyword evidence="4 6" id="KW-0067">ATP-binding</keyword>
<keyword evidence="2" id="KW-0813">Transport</keyword>
<dbReference type="SMART" id="SM00382">
    <property type="entry name" value="AAA"/>
    <property type="match status" value="1"/>
</dbReference>
<evidence type="ECO:0000256" key="1">
    <source>
        <dbReference type="ARBA" id="ARBA00005417"/>
    </source>
</evidence>
<dbReference type="PANTHER" id="PTHR43335:SF4">
    <property type="entry name" value="ABC TRANSPORTER, ATP-BINDING PROTEIN"/>
    <property type="match status" value="1"/>
</dbReference>
<reference evidence="6" key="1">
    <citation type="submission" date="2021-02" db="EMBL/GenBank/DDBJ databases">
        <title>Infant gut strain persistence is associated with maternal origin, phylogeny, and functional potential including surface adhesion and iron acquisition.</title>
        <authorList>
            <person name="Lou Y.C."/>
        </authorList>
    </citation>
    <scope>NUCLEOTIDE SEQUENCE</scope>
    <source>
        <strain evidence="6">L3_101_000M1_dasL3_101_000M1_concoct_87</strain>
    </source>
</reference>
<dbReference type="SUPFAM" id="SSF52540">
    <property type="entry name" value="P-loop containing nucleoside triphosphate hydrolases"/>
    <property type="match status" value="1"/>
</dbReference>
<name>A0A943HLA2_9FIRM</name>
<evidence type="ECO:0000259" key="5">
    <source>
        <dbReference type="PROSITE" id="PS50893"/>
    </source>
</evidence>
<organism evidence="6 7">
    <name type="scientific">Subdoligranulum variabile</name>
    <dbReference type="NCBI Taxonomy" id="214851"/>
    <lineage>
        <taxon>Bacteria</taxon>
        <taxon>Bacillati</taxon>
        <taxon>Bacillota</taxon>
        <taxon>Clostridia</taxon>
        <taxon>Eubacteriales</taxon>
        <taxon>Oscillospiraceae</taxon>
        <taxon>Subdoligranulum</taxon>
    </lineage>
</organism>
<dbReference type="GO" id="GO:0016887">
    <property type="term" value="F:ATP hydrolysis activity"/>
    <property type="evidence" value="ECO:0007669"/>
    <property type="project" value="InterPro"/>
</dbReference>
<comment type="similarity">
    <text evidence="1">Belongs to the ABC transporter superfamily.</text>
</comment>
<dbReference type="EMBL" id="JAGZGG010000026">
    <property type="protein sequence ID" value="MBS5332975.1"/>
    <property type="molecule type" value="Genomic_DNA"/>
</dbReference>
<dbReference type="Pfam" id="PF00005">
    <property type="entry name" value="ABC_tran"/>
    <property type="match status" value="1"/>
</dbReference>
<dbReference type="AlphaFoldDB" id="A0A943HLA2"/>
<dbReference type="InterPro" id="IPR027417">
    <property type="entry name" value="P-loop_NTPase"/>
</dbReference>